<dbReference type="EMBL" id="CP014796">
    <property type="protein sequence ID" value="APX23977.1"/>
    <property type="molecule type" value="Genomic_DNA"/>
</dbReference>
<dbReference type="InterPro" id="IPR036890">
    <property type="entry name" value="HATPase_C_sf"/>
</dbReference>
<dbReference type="RefSeq" id="WP_083697823.1">
    <property type="nucleotide sequence ID" value="NZ_BMEW01000001.1"/>
</dbReference>
<dbReference type="EC" id="2.7.11.1" evidence="3"/>
<dbReference type="Proteomes" id="UP000186559">
    <property type="component" value="Chromosome"/>
</dbReference>
<dbReference type="PANTHER" id="PTHR35526:SF3">
    <property type="entry name" value="ANTI-SIGMA-F FACTOR RSBW"/>
    <property type="match status" value="1"/>
</dbReference>
<evidence type="ECO:0000313" key="3">
    <source>
        <dbReference type="EMBL" id="APX23977.1"/>
    </source>
</evidence>
<name>A0A1U7D729_9RHOB</name>
<dbReference type="CDD" id="cd16936">
    <property type="entry name" value="HATPase_RsbW-like"/>
    <property type="match status" value="1"/>
</dbReference>
<keyword evidence="1" id="KW-0723">Serine/threonine-protein kinase</keyword>
<dbReference type="PANTHER" id="PTHR35526">
    <property type="entry name" value="ANTI-SIGMA-F FACTOR RSBW-RELATED"/>
    <property type="match status" value="1"/>
</dbReference>
<keyword evidence="4" id="KW-1185">Reference proteome</keyword>
<dbReference type="AlphaFoldDB" id="A0A1U7D729"/>
<dbReference type="InterPro" id="IPR050267">
    <property type="entry name" value="Anti-sigma-factor_SerPK"/>
</dbReference>
<feature type="domain" description="Histidine kinase/HSP90-like ATPase" evidence="2">
    <location>
        <begin position="18"/>
        <end position="145"/>
    </location>
</feature>
<gene>
    <name evidence="3" type="ORF">Ga0080559_TMP3181</name>
</gene>
<evidence type="ECO:0000256" key="1">
    <source>
        <dbReference type="ARBA" id="ARBA00022527"/>
    </source>
</evidence>
<keyword evidence="3" id="KW-0418">Kinase</keyword>
<evidence type="ECO:0000259" key="2">
    <source>
        <dbReference type="Pfam" id="PF13581"/>
    </source>
</evidence>
<dbReference type="InterPro" id="IPR003594">
    <property type="entry name" value="HATPase_dom"/>
</dbReference>
<protein>
    <submittedName>
        <fullName evidence="3">Serine/threonine-protein kinase RsbW</fullName>
        <ecNumber evidence="3">2.7.11.1</ecNumber>
    </submittedName>
</protein>
<reference evidence="3 4" key="1">
    <citation type="submission" date="2016-03" db="EMBL/GenBank/DDBJ databases">
        <title>Deep-sea bacteria in the southern Pacific.</title>
        <authorList>
            <person name="Tang K."/>
        </authorList>
    </citation>
    <scope>NUCLEOTIDE SEQUENCE [LARGE SCALE GENOMIC DNA]</scope>
    <source>
        <strain evidence="3 4">JLT2016</strain>
    </source>
</reference>
<evidence type="ECO:0000313" key="4">
    <source>
        <dbReference type="Proteomes" id="UP000186559"/>
    </source>
</evidence>
<dbReference type="STRING" id="1229727.Ga0080559_TMP3181"/>
<sequence length="159" mass="17610">MPDCSDETAQQMLELSLESSPRAVRRALLLAMRPLEDLGWPDEAQGRVQIVLAEALNNIVEHAYRGTADGQIRLHMTVTPKLAEMHLGDDGHPMPHGALPAPRKIDIGGARSALPEGGFGWALIHRLCAQVCYQRDHGANRLSLRVRRDPRRQAADDTR</sequence>
<keyword evidence="3" id="KW-0808">Transferase</keyword>
<dbReference type="SUPFAM" id="SSF55874">
    <property type="entry name" value="ATPase domain of HSP90 chaperone/DNA topoisomerase II/histidine kinase"/>
    <property type="match status" value="1"/>
</dbReference>
<dbReference type="KEGG" id="tpro:Ga0080559_TMP3181"/>
<proteinExistence type="predicted"/>
<accession>A0A1U7D729</accession>
<organism evidence="3 4">
    <name type="scientific">Salipiger profundus</name>
    <dbReference type="NCBI Taxonomy" id="1229727"/>
    <lineage>
        <taxon>Bacteria</taxon>
        <taxon>Pseudomonadati</taxon>
        <taxon>Pseudomonadota</taxon>
        <taxon>Alphaproteobacteria</taxon>
        <taxon>Rhodobacterales</taxon>
        <taxon>Roseobacteraceae</taxon>
        <taxon>Salipiger</taxon>
    </lineage>
</organism>
<dbReference type="Gene3D" id="3.30.565.10">
    <property type="entry name" value="Histidine kinase-like ATPase, C-terminal domain"/>
    <property type="match status" value="1"/>
</dbReference>
<dbReference type="OrthoDB" id="9792240at2"/>
<dbReference type="Pfam" id="PF13581">
    <property type="entry name" value="HATPase_c_2"/>
    <property type="match status" value="1"/>
</dbReference>
<dbReference type="GO" id="GO:0004674">
    <property type="term" value="F:protein serine/threonine kinase activity"/>
    <property type="evidence" value="ECO:0007669"/>
    <property type="project" value="UniProtKB-KW"/>
</dbReference>